<evidence type="ECO:0000313" key="2">
    <source>
        <dbReference type="EMBL" id="KAJ4440265.1"/>
    </source>
</evidence>
<reference evidence="2 3" key="1">
    <citation type="journal article" date="2022" name="Allergy">
        <title>Genome assembly and annotation of Periplaneta americana reveal a comprehensive cockroach allergen profile.</title>
        <authorList>
            <person name="Wang L."/>
            <person name="Xiong Q."/>
            <person name="Saelim N."/>
            <person name="Wang L."/>
            <person name="Nong W."/>
            <person name="Wan A.T."/>
            <person name="Shi M."/>
            <person name="Liu X."/>
            <person name="Cao Q."/>
            <person name="Hui J.H.L."/>
            <person name="Sookrung N."/>
            <person name="Leung T.F."/>
            <person name="Tungtrongchitr A."/>
            <person name="Tsui S.K.W."/>
        </authorList>
    </citation>
    <scope>NUCLEOTIDE SEQUENCE [LARGE SCALE GENOMIC DNA]</scope>
    <source>
        <strain evidence="2">PWHHKU_190912</strain>
    </source>
</reference>
<proteinExistence type="predicted"/>
<name>A0ABQ8T3J4_PERAM</name>
<accession>A0ABQ8T3J4</accession>
<feature type="region of interest" description="Disordered" evidence="1">
    <location>
        <begin position="39"/>
        <end position="69"/>
    </location>
</feature>
<dbReference type="EMBL" id="JAJSOF020000017">
    <property type="protein sequence ID" value="KAJ4440265.1"/>
    <property type="molecule type" value="Genomic_DNA"/>
</dbReference>
<comment type="caution">
    <text evidence="2">The sequence shown here is derived from an EMBL/GenBank/DDBJ whole genome shotgun (WGS) entry which is preliminary data.</text>
</comment>
<protein>
    <submittedName>
        <fullName evidence="2">Uncharacterized protein</fullName>
    </submittedName>
</protein>
<dbReference type="Proteomes" id="UP001148838">
    <property type="component" value="Unassembled WGS sequence"/>
</dbReference>
<keyword evidence="3" id="KW-1185">Reference proteome</keyword>
<evidence type="ECO:0000313" key="3">
    <source>
        <dbReference type="Proteomes" id="UP001148838"/>
    </source>
</evidence>
<gene>
    <name evidence="2" type="ORF">ANN_08404</name>
</gene>
<evidence type="ECO:0000256" key="1">
    <source>
        <dbReference type="SAM" id="MobiDB-lite"/>
    </source>
</evidence>
<organism evidence="2 3">
    <name type="scientific">Periplaneta americana</name>
    <name type="common">American cockroach</name>
    <name type="synonym">Blatta americana</name>
    <dbReference type="NCBI Taxonomy" id="6978"/>
    <lineage>
        <taxon>Eukaryota</taxon>
        <taxon>Metazoa</taxon>
        <taxon>Ecdysozoa</taxon>
        <taxon>Arthropoda</taxon>
        <taxon>Hexapoda</taxon>
        <taxon>Insecta</taxon>
        <taxon>Pterygota</taxon>
        <taxon>Neoptera</taxon>
        <taxon>Polyneoptera</taxon>
        <taxon>Dictyoptera</taxon>
        <taxon>Blattodea</taxon>
        <taxon>Blattoidea</taxon>
        <taxon>Blattidae</taxon>
        <taxon>Blattinae</taxon>
        <taxon>Periplaneta</taxon>
    </lineage>
</organism>
<sequence>MGASNAPSSQKGLDICQQFLLRYEREADEFLKNIVTAHEEAKTDQPAADLTSTCLSRGERSPNQNGDIV</sequence>
<feature type="compositionally biased region" description="Polar residues" evidence="1">
    <location>
        <begin position="50"/>
        <end position="69"/>
    </location>
</feature>